<reference evidence="6" key="1">
    <citation type="submission" date="2024-07" db="EMBL/GenBank/DDBJ databases">
        <title>Complete genome sequence of Verrucomicrobiaceae bacterium NT6N.</title>
        <authorList>
            <person name="Huang C."/>
            <person name="Takami H."/>
            <person name="Hamasaki K."/>
        </authorList>
    </citation>
    <scope>NUCLEOTIDE SEQUENCE</scope>
    <source>
        <strain evidence="6">NT6N</strain>
    </source>
</reference>
<feature type="domain" description="MurNAc-LAA" evidence="5">
    <location>
        <begin position="184"/>
        <end position="309"/>
    </location>
</feature>
<sequence>MLRSILCLLTFTSLLFAQGNPAALPWKPEVINGVPYVPIDQVKQFYGFDQMQMQQKQLTLENNSVKVAFTVGGHEVRLNGVKFFSAEPVILKNGKYFLSQHDLTTLLDPVLRPQKPQPPKLQKENIKTVILDPGHGGHDKGAAGLEAKYTLILAEQIKKMLVARGYAVALTREKNNFVPLAERIRLANKKNNAVFVSIHFNAGPKQVRGIETYIPSTLNGQGMNNNADNIALATAMHSRALLYLNNPKGNNFEMPDRGIRRARFNVFMNIKHPTVLIEGGYLSNKVDAGHIQDPIYQNTLASAIVRGIDVFKNTLR</sequence>
<comment type="catalytic activity">
    <reaction evidence="1">
        <text>Hydrolyzes the link between N-acetylmuramoyl residues and L-amino acid residues in certain cell-wall glycopeptides.</text>
        <dbReference type="EC" id="3.5.1.28"/>
    </reaction>
</comment>
<evidence type="ECO:0000259" key="5">
    <source>
        <dbReference type="SMART" id="SM00646"/>
    </source>
</evidence>
<protein>
    <recommendedName>
        <fullName evidence="2">N-acetylmuramoyl-L-alanine amidase</fullName>
        <ecNumber evidence="2">3.5.1.28</ecNumber>
    </recommendedName>
</protein>
<dbReference type="Gene3D" id="3.40.630.40">
    <property type="entry name" value="Zn-dependent exopeptidases"/>
    <property type="match status" value="1"/>
</dbReference>
<evidence type="ECO:0000256" key="2">
    <source>
        <dbReference type="ARBA" id="ARBA00011901"/>
    </source>
</evidence>
<dbReference type="EC" id="3.5.1.28" evidence="2"/>
<evidence type="ECO:0000256" key="4">
    <source>
        <dbReference type="SAM" id="SignalP"/>
    </source>
</evidence>
<dbReference type="PANTHER" id="PTHR30404:SF0">
    <property type="entry name" value="N-ACETYLMURAMOYL-L-ALANINE AMIDASE AMIC"/>
    <property type="match status" value="1"/>
</dbReference>
<proteinExistence type="predicted"/>
<dbReference type="GO" id="GO:0030288">
    <property type="term" value="C:outer membrane-bounded periplasmic space"/>
    <property type="evidence" value="ECO:0007669"/>
    <property type="project" value="TreeGrafter"/>
</dbReference>
<accession>A0AAT9FQG8</accession>
<keyword evidence="3" id="KW-0378">Hydrolase</keyword>
<dbReference type="SUPFAM" id="SSF53187">
    <property type="entry name" value="Zn-dependent exopeptidases"/>
    <property type="match status" value="1"/>
</dbReference>
<dbReference type="SMART" id="SM00646">
    <property type="entry name" value="Ami_3"/>
    <property type="match status" value="1"/>
</dbReference>
<organism evidence="6">
    <name type="scientific">Oceaniferula spumae</name>
    <dbReference type="NCBI Taxonomy" id="2979115"/>
    <lineage>
        <taxon>Bacteria</taxon>
        <taxon>Pseudomonadati</taxon>
        <taxon>Verrucomicrobiota</taxon>
        <taxon>Verrucomicrobiia</taxon>
        <taxon>Verrucomicrobiales</taxon>
        <taxon>Verrucomicrobiaceae</taxon>
        <taxon>Oceaniferula</taxon>
    </lineage>
</organism>
<dbReference type="PANTHER" id="PTHR30404">
    <property type="entry name" value="N-ACETYLMURAMOYL-L-ALANINE AMIDASE"/>
    <property type="match status" value="1"/>
</dbReference>
<dbReference type="KEGG" id="osu:NT6N_32840"/>
<evidence type="ECO:0000256" key="1">
    <source>
        <dbReference type="ARBA" id="ARBA00001561"/>
    </source>
</evidence>
<dbReference type="GO" id="GO:0009253">
    <property type="term" value="P:peptidoglycan catabolic process"/>
    <property type="evidence" value="ECO:0007669"/>
    <property type="project" value="InterPro"/>
</dbReference>
<feature type="signal peptide" evidence="4">
    <location>
        <begin position="1"/>
        <end position="22"/>
    </location>
</feature>
<feature type="chain" id="PRO_5043322258" description="N-acetylmuramoyl-L-alanine amidase" evidence="4">
    <location>
        <begin position="23"/>
        <end position="316"/>
    </location>
</feature>
<dbReference type="InterPro" id="IPR002508">
    <property type="entry name" value="MurNAc-LAA_cat"/>
</dbReference>
<gene>
    <name evidence="6" type="ORF">NT6N_32840</name>
</gene>
<keyword evidence="4" id="KW-0732">Signal</keyword>
<name>A0AAT9FQG8_9BACT</name>
<dbReference type="Pfam" id="PF07833">
    <property type="entry name" value="Cu_amine_oxidN1"/>
    <property type="match status" value="1"/>
</dbReference>
<dbReference type="CDD" id="cd02696">
    <property type="entry name" value="MurNAc-LAA"/>
    <property type="match status" value="1"/>
</dbReference>
<dbReference type="GO" id="GO:0008745">
    <property type="term" value="F:N-acetylmuramoyl-L-alanine amidase activity"/>
    <property type="evidence" value="ECO:0007669"/>
    <property type="project" value="UniProtKB-EC"/>
</dbReference>
<evidence type="ECO:0000256" key="3">
    <source>
        <dbReference type="ARBA" id="ARBA00022801"/>
    </source>
</evidence>
<dbReference type="AlphaFoldDB" id="A0AAT9FQG8"/>
<dbReference type="Pfam" id="PF01520">
    <property type="entry name" value="Amidase_3"/>
    <property type="match status" value="1"/>
</dbReference>
<dbReference type="InterPro" id="IPR050695">
    <property type="entry name" value="N-acetylmuramoyl_amidase_3"/>
</dbReference>
<dbReference type="InterPro" id="IPR012854">
    <property type="entry name" value="Cu_amine_oxidase-like_N"/>
</dbReference>
<evidence type="ECO:0000313" key="6">
    <source>
        <dbReference type="EMBL" id="BDS08244.1"/>
    </source>
</evidence>
<dbReference type="EMBL" id="AP026866">
    <property type="protein sequence ID" value="BDS08244.1"/>
    <property type="molecule type" value="Genomic_DNA"/>
</dbReference>